<dbReference type="GO" id="GO:0004222">
    <property type="term" value="F:metalloendopeptidase activity"/>
    <property type="evidence" value="ECO:0007669"/>
    <property type="project" value="TreeGrafter"/>
</dbReference>
<dbReference type="Pfam" id="PF01551">
    <property type="entry name" value="Peptidase_M23"/>
    <property type="match status" value="1"/>
</dbReference>
<sequence>MNGSTAWKWGAAALAVAFLVPLTLVMVGGVAVVASPPYQCTVVPPSPSANPPGSAADASWKPAQVGHAATIVRVGAEKDVPSKGWTVAVATAMQESTLRNLANSMVPESLGIPHEGVGRDHDSVGLFQQRPGWGTVVQRMTPDYAAGKFYDALVKVNGWEAMSLAEAAQAVQVSRYPDAYAKWQSEAQRLVQLVRGQLGISCSGGATGEWRVPLPEGSYSVGDGWGAPRGNRAHRGIDLIAPTGTPVLAAAAGTVTSAECTSAYCDRPGNPDLPGCGLTVEIQHAGGMGTTYCHLVSLSVAPGQAVDVGQEIGRVGSTGHSSGPHLHYQIHRNAPPINNQTAQDPAAVMADLGIRF</sequence>
<keyword evidence="3" id="KW-1185">Reference proteome</keyword>
<dbReference type="InterPro" id="IPR011055">
    <property type="entry name" value="Dup_hybrid_motif"/>
</dbReference>
<dbReference type="InterPro" id="IPR016047">
    <property type="entry name" value="M23ase_b-sheet_dom"/>
</dbReference>
<proteinExistence type="predicted"/>
<dbReference type="InterPro" id="IPR050570">
    <property type="entry name" value="Cell_wall_metabolism_enzyme"/>
</dbReference>
<dbReference type="GeneID" id="95801662"/>
<dbReference type="PANTHER" id="PTHR21666">
    <property type="entry name" value="PEPTIDASE-RELATED"/>
    <property type="match status" value="1"/>
</dbReference>
<evidence type="ECO:0000259" key="1">
    <source>
        <dbReference type="Pfam" id="PF01551"/>
    </source>
</evidence>
<dbReference type="SUPFAM" id="SSF51261">
    <property type="entry name" value="Duplicated hybrid motif"/>
    <property type="match status" value="1"/>
</dbReference>
<dbReference type="Gene3D" id="2.70.70.10">
    <property type="entry name" value="Glucose Permease (Domain IIA)"/>
    <property type="match status" value="1"/>
</dbReference>
<reference evidence="2 3" key="1">
    <citation type="submission" date="2016-06" db="EMBL/GenBank/DDBJ databases">
        <authorList>
            <person name="Kjaerup R.B."/>
            <person name="Dalgaard T.S."/>
            <person name="Juul-Madsen H.R."/>
        </authorList>
    </citation>
    <scope>NUCLEOTIDE SEQUENCE [LARGE SCALE GENOMIC DNA]</scope>
    <source>
        <strain evidence="2 3">DSM 43913</strain>
    </source>
</reference>
<protein>
    <submittedName>
        <fullName evidence="2">Murein DD-endopeptidase MepM and murein hydrolase activator NlpD, contain LysM domain</fullName>
    </submittedName>
</protein>
<gene>
    <name evidence="2" type="ORF">GA0070610_1826</name>
</gene>
<dbReference type="PANTHER" id="PTHR21666:SF270">
    <property type="entry name" value="MUREIN HYDROLASE ACTIVATOR ENVC"/>
    <property type="match status" value="1"/>
</dbReference>
<evidence type="ECO:0000313" key="3">
    <source>
        <dbReference type="Proteomes" id="UP000198251"/>
    </source>
</evidence>
<dbReference type="EMBL" id="LT607733">
    <property type="protein sequence ID" value="SCG15591.1"/>
    <property type="molecule type" value="Genomic_DNA"/>
</dbReference>
<feature type="domain" description="M23ase beta-sheet core" evidence="1">
    <location>
        <begin position="233"/>
        <end position="338"/>
    </location>
</feature>
<keyword evidence="2" id="KW-0378">Hydrolase</keyword>
<dbReference type="CDD" id="cd12797">
    <property type="entry name" value="M23_peptidase"/>
    <property type="match status" value="1"/>
</dbReference>
<dbReference type="Proteomes" id="UP000198251">
    <property type="component" value="Chromosome I"/>
</dbReference>
<name>A0A1C5G758_MICEH</name>
<organism evidence="2 3">
    <name type="scientific">Micromonospora echinofusca</name>
    <dbReference type="NCBI Taxonomy" id="47858"/>
    <lineage>
        <taxon>Bacteria</taxon>
        <taxon>Bacillati</taxon>
        <taxon>Actinomycetota</taxon>
        <taxon>Actinomycetes</taxon>
        <taxon>Micromonosporales</taxon>
        <taxon>Micromonosporaceae</taxon>
        <taxon>Micromonospora</taxon>
    </lineage>
</organism>
<dbReference type="AlphaFoldDB" id="A0A1C5G758"/>
<evidence type="ECO:0000313" key="2">
    <source>
        <dbReference type="EMBL" id="SCG15591.1"/>
    </source>
</evidence>
<accession>A0A1C5G758</accession>
<dbReference type="RefSeq" id="WP_157747092.1">
    <property type="nucleotide sequence ID" value="NZ_LT607733.1"/>
</dbReference>